<dbReference type="AlphaFoldDB" id="A0AAD3P243"/>
<dbReference type="GO" id="GO:0006355">
    <property type="term" value="P:regulation of DNA-templated transcription"/>
    <property type="evidence" value="ECO:0007669"/>
    <property type="project" value="InterPro"/>
</dbReference>
<dbReference type="InterPro" id="IPR019775">
    <property type="entry name" value="WD40_repeat_CS"/>
</dbReference>
<evidence type="ECO:0000256" key="1">
    <source>
        <dbReference type="ARBA" id="ARBA00022574"/>
    </source>
</evidence>
<accession>A0AAD3P243</accession>
<dbReference type="PANTHER" id="PTHR44083">
    <property type="entry name" value="TOPLESS-RELATED PROTEIN 1-RELATED"/>
    <property type="match status" value="1"/>
</dbReference>
<dbReference type="InterPro" id="IPR048419">
    <property type="entry name" value="Topless_Znf"/>
</dbReference>
<dbReference type="InterPro" id="IPR036322">
    <property type="entry name" value="WD40_repeat_dom_sf"/>
</dbReference>
<organism evidence="5 6">
    <name type="scientific">Nepenthes gracilis</name>
    <name type="common">Slender pitcher plant</name>
    <dbReference type="NCBI Taxonomy" id="150966"/>
    <lineage>
        <taxon>Eukaryota</taxon>
        <taxon>Viridiplantae</taxon>
        <taxon>Streptophyta</taxon>
        <taxon>Embryophyta</taxon>
        <taxon>Tracheophyta</taxon>
        <taxon>Spermatophyta</taxon>
        <taxon>Magnoliopsida</taxon>
        <taxon>eudicotyledons</taxon>
        <taxon>Gunneridae</taxon>
        <taxon>Pentapetalae</taxon>
        <taxon>Caryophyllales</taxon>
        <taxon>Nepenthaceae</taxon>
        <taxon>Nepenthes</taxon>
    </lineage>
</organism>
<reference evidence="5" key="1">
    <citation type="submission" date="2023-05" db="EMBL/GenBank/DDBJ databases">
        <title>Nepenthes gracilis genome sequencing.</title>
        <authorList>
            <person name="Fukushima K."/>
        </authorList>
    </citation>
    <scope>NUCLEOTIDE SEQUENCE</scope>
    <source>
        <strain evidence="5">SING2019-196</strain>
    </source>
</reference>
<keyword evidence="1 3" id="KW-0853">WD repeat</keyword>
<dbReference type="PROSITE" id="PS00678">
    <property type="entry name" value="WD_REPEATS_1"/>
    <property type="match status" value="1"/>
</dbReference>
<evidence type="ECO:0000313" key="6">
    <source>
        <dbReference type="Proteomes" id="UP001279734"/>
    </source>
</evidence>
<feature type="domain" description="TOPLESS zinc finger" evidence="4">
    <location>
        <begin position="18"/>
        <end position="44"/>
    </location>
</feature>
<dbReference type="Pfam" id="PF21359">
    <property type="entry name" value="zf_topless"/>
    <property type="match status" value="1"/>
</dbReference>
<dbReference type="Gene3D" id="2.130.10.10">
    <property type="entry name" value="YVTN repeat-like/Quinoprotein amine dehydrogenase"/>
    <property type="match status" value="2"/>
</dbReference>
<dbReference type="EMBL" id="BSYO01000001">
    <property type="protein sequence ID" value="GMG98979.1"/>
    <property type="molecule type" value="Genomic_DNA"/>
</dbReference>
<dbReference type="InterPro" id="IPR001680">
    <property type="entry name" value="WD40_rpt"/>
</dbReference>
<evidence type="ECO:0000313" key="5">
    <source>
        <dbReference type="EMBL" id="GMG98979.1"/>
    </source>
</evidence>
<dbReference type="PROSITE" id="PS50082">
    <property type="entry name" value="WD_REPEATS_2"/>
    <property type="match status" value="1"/>
</dbReference>
<dbReference type="PANTHER" id="PTHR44083:SF45">
    <property type="entry name" value="TOPLESS-RELATED PROTEIN 1"/>
    <property type="match status" value="1"/>
</dbReference>
<feature type="repeat" description="WD" evidence="3">
    <location>
        <begin position="227"/>
        <end position="270"/>
    </location>
</feature>
<dbReference type="SUPFAM" id="SSF50978">
    <property type="entry name" value="WD40 repeat-like"/>
    <property type="match status" value="1"/>
</dbReference>
<name>A0AAD3P243_NEPGR</name>
<gene>
    <name evidence="5" type="ORF">Nepgr_000819</name>
</gene>
<dbReference type="InterPro" id="IPR015943">
    <property type="entry name" value="WD40/YVTN_repeat-like_dom_sf"/>
</dbReference>
<evidence type="ECO:0000259" key="4">
    <source>
        <dbReference type="Pfam" id="PF21359"/>
    </source>
</evidence>
<keyword evidence="2" id="KW-0677">Repeat</keyword>
<keyword evidence="6" id="KW-1185">Reference proteome</keyword>
<evidence type="ECO:0000256" key="2">
    <source>
        <dbReference type="ARBA" id="ARBA00022737"/>
    </source>
</evidence>
<evidence type="ECO:0000256" key="3">
    <source>
        <dbReference type="PROSITE-ProRule" id="PRU00221"/>
    </source>
</evidence>
<comment type="caution">
    <text evidence="5">The sequence shown here is derived from an EMBL/GenBank/DDBJ whole genome shotgun (WGS) entry which is preliminary data.</text>
</comment>
<protein>
    <recommendedName>
        <fullName evidence="4">TOPLESS zinc finger domain-containing protein</fullName>
    </recommendedName>
</protein>
<proteinExistence type="predicted"/>
<dbReference type="InterPro" id="IPR027728">
    <property type="entry name" value="Topless_fam"/>
</dbReference>
<dbReference type="SMART" id="SM00320">
    <property type="entry name" value="WD40"/>
    <property type="match status" value="7"/>
</dbReference>
<dbReference type="Pfam" id="PF00400">
    <property type="entry name" value="WD40"/>
    <property type="match status" value="3"/>
</dbReference>
<sequence length="789" mass="85854">MKLFFELGKIKYLEALDSLNWQHSVCRNPKPRPVFRTLYANHYCNNDTYAQLLQNYMPYGAPASNAFRCYSGVGSNCVPIFMQHYTSASAMAPSPSSPPTWFARAPSAAHLLFSPGTSNPGFLTHQAEQLNAPLDLGAISKSRPQGTINEVLPLATCLPGESLNLPARSTIDLPMTVGRTLSQGSSVMSMDFHPIHQTLLLVGTNTGDIGLWEVCSKEKLILKSFMIDAHYGGVNGLAFAIPMGKISLITCGDDKNIRIWDASNGAKLIDLVGHEAPVYSVCPQHRHDTHFILSTSVYGKINVWLYDVMGPRIEYTTPNSGFFLWLIVPMEEASTCCCLKNLRLFSFGTSKVGESYIAEWNEGDGGLRRTYQDIDNANILATFDADGGLPANPCIRFNKDGSLLAVSSEDKGFKVLANIEGCQLLYKNDAKIPAATQIEPEVEMQNGEVRLEEIPVSSRPSARFLKIEKSNQLQLLQLVAPLREDKISRLMYTNSGTAIFVLLAYGVNLVWRWPRTVTTKVYPVLWHPSSGLLMTNDMSGAKPEGAVPCLALATNDSYCISASGGKASLYSMSTAKLMESFADPPPAATSLAFLPGDNNVIVIGLDDSNILIYNICFDKCIKCLFLPEQILRSLCGPIKHGTGFGANTSGYKCVVGESSALISGATFSCDGQLVYTSFKDGTVCILAASDFNLLCSIKPSAYLPSAVSTLVAMAAHPHAANQFVFRLTTGEVYVFKPLEAVGKWDATPVLPAAENKSEADSSSATPLLVYLTTHTTPEFRCWTGKNLYT</sequence>
<dbReference type="Proteomes" id="UP001279734">
    <property type="component" value="Unassembled WGS sequence"/>
</dbReference>